<dbReference type="EMBL" id="GL377304">
    <property type="protein sequence ID" value="EFI99585.1"/>
    <property type="molecule type" value="Genomic_DNA"/>
</dbReference>
<dbReference type="OMA" id="PCPQFQP"/>
<feature type="compositionally biased region" description="Low complexity" evidence="1">
    <location>
        <begin position="63"/>
        <end position="77"/>
    </location>
</feature>
<dbReference type="VEuPathDB" id="FungiDB:SCHCODRAFT_02493743"/>
<dbReference type="GO" id="GO:0008270">
    <property type="term" value="F:zinc ion binding"/>
    <property type="evidence" value="ECO:0007669"/>
    <property type="project" value="InterPro"/>
</dbReference>
<dbReference type="PROSITE" id="PS00463">
    <property type="entry name" value="ZN2_CY6_FUNGAL_1"/>
    <property type="match status" value="1"/>
</dbReference>
<dbReference type="AlphaFoldDB" id="D8Q0B4"/>
<dbReference type="PROSITE" id="PS50048">
    <property type="entry name" value="ZN2_CY6_FUNGAL_2"/>
    <property type="match status" value="1"/>
</dbReference>
<feature type="domain" description="Zn(2)-C6 fungal-type" evidence="2">
    <location>
        <begin position="392"/>
        <end position="422"/>
    </location>
</feature>
<evidence type="ECO:0000256" key="1">
    <source>
        <dbReference type="SAM" id="MobiDB-lite"/>
    </source>
</evidence>
<feature type="compositionally biased region" description="Basic and acidic residues" evidence="1">
    <location>
        <begin position="435"/>
        <end position="454"/>
    </location>
</feature>
<evidence type="ECO:0000259" key="2">
    <source>
        <dbReference type="PROSITE" id="PS50048"/>
    </source>
</evidence>
<feature type="compositionally biased region" description="Pro residues" evidence="1">
    <location>
        <begin position="275"/>
        <end position="300"/>
    </location>
</feature>
<dbReference type="PANTHER" id="PTHR47785">
    <property type="entry name" value="ZN(II)2CYS6 TRANSCRIPTION FACTOR (EUROFUNG)-RELATED-RELATED"/>
    <property type="match status" value="1"/>
</dbReference>
<dbReference type="Pfam" id="PF00172">
    <property type="entry name" value="Zn_clus"/>
    <property type="match status" value="1"/>
</dbReference>
<feature type="compositionally biased region" description="Polar residues" evidence="1">
    <location>
        <begin position="136"/>
        <end position="145"/>
    </location>
</feature>
<evidence type="ECO:0000313" key="3">
    <source>
        <dbReference type="EMBL" id="EFI99585.1"/>
    </source>
</evidence>
<feature type="region of interest" description="Disordered" evidence="1">
    <location>
        <begin position="405"/>
        <end position="550"/>
    </location>
</feature>
<dbReference type="SUPFAM" id="SSF57701">
    <property type="entry name" value="Zn2/Cys6 DNA-binding domain"/>
    <property type="match status" value="1"/>
</dbReference>
<dbReference type="InterPro" id="IPR053181">
    <property type="entry name" value="EcdB-like_regulator"/>
</dbReference>
<dbReference type="Gene3D" id="4.10.240.10">
    <property type="entry name" value="Zn(2)-C6 fungal-type DNA-binding domain"/>
    <property type="match status" value="1"/>
</dbReference>
<reference evidence="3 4" key="1">
    <citation type="journal article" date="2010" name="Nat. Biotechnol.">
        <title>Genome sequence of the model mushroom Schizophyllum commune.</title>
        <authorList>
            <person name="Ohm R.A."/>
            <person name="de Jong J.F."/>
            <person name="Lugones L.G."/>
            <person name="Aerts A."/>
            <person name="Kothe E."/>
            <person name="Stajich J.E."/>
            <person name="de Vries R.P."/>
            <person name="Record E."/>
            <person name="Levasseur A."/>
            <person name="Baker S.E."/>
            <person name="Bartholomew K.A."/>
            <person name="Coutinho P.M."/>
            <person name="Erdmann S."/>
            <person name="Fowler T.J."/>
            <person name="Gathman A.C."/>
            <person name="Lombard V."/>
            <person name="Henrissat B."/>
            <person name="Knabe N."/>
            <person name="Kuees U."/>
            <person name="Lilly W.W."/>
            <person name="Lindquist E."/>
            <person name="Lucas S."/>
            <person name="Magnuson J.K."/>
            <person name="Piumi F."/>
            <person name="Raudaskoski M."/>
            <person name="Salamov A."/>
            <person name="Schmutz J."/>
            <person name="Schwarze F.W.M.R."/>
            <person name="vanKuyk P.A."/>
            <person name="Horton J.S."/>
            <person name="Grigoriev I.V."/>
            <person name="Woesten H.A.B."/>
        </authorList>
    </citation>
    <scope>NUCLEOTIDE SEQUENCE [LARGE SCALE GENOMIC DNA]</scope>
    <source>
        <strain evidence="4">H4-8 / FGSC 9210</strain>
    </source>
</reference>
<dbReference type="HOGENOM" id="CLU_527908_0_0_1"/>
<feature type="compositionally biased region" description="Pro residues" evidence="1">
    <location>
        <begin position="160"/>
        <end position="169"/>
    </location>
</feature>
<dbReference type="eggNOG" id="ENOG502SD66">
    <property type="taxonomic scope" value="Eukaryota"/>
</dbReference>
<feature type="compositionally biased region" description="Basic and acidic residues" evidence="1">
    <location>
        <begin position="318"/>
        <end position="346"/>
    </location>
</feature>
<organism evidence="4">
    <name type="scientific">Schizophyllum commune (strain H4-8 / FGSC 9210)</name>
    <name type="common">Split gill fungus</name>
    <dbReference type="NCBI Taxonomy" id="578458"/>
    <lineage>
        <taxon>Eukaryota</taxon>
        <taxon>Fungi</taxon>
        <taxon>Dikarya</taxon>
        <taxon>Basidiomycota</taxon>
        <taxon>Agaricomycotina</taxon>
        <taxon>Agaricomycetes</taxon>
        <taxon>Agaricomycetidae</taxon>
        <taxon>Agaricales</taxon>
        <taxon>Schizophyllaceae</taxon>
        <taxon>Schizophyllum</taxon>
    </lineage>
</organism>
<dbReference type="CDD" id="cd00067">
    <property type="entry name" value="GAL4"/>
    <property type="match status" value="1"/>
</dbReference>
<evidence type="ECO:0000313" key="4">
    <source>
        <dbReference type="Proteomes" id="UP000007431"/>
    </source>
</evidence>
<gene>
    <name evidence="3" type="ORF">SCHCODRAFT_233513</name>
</gene>
<dbReference type="PANTHER" id="PTHR47785:SF1">
    <property type="entry name" value="TRANSCRIPTION FACTOR, PUTATIVE (AFU_ORTHOLOGUE AFUA_5G14530)-RELATED"/>
    <property type="match status" value="1"/>
</dbReference>
<dbReference type="InParanoid" id="D8Q0B4"/>
<dbReference type="SMART" id="SM00066">
    <property type="entry name" value="GAL4"/>
    <property type="match status" value="1"/>
</dbReference>
<feature type="compositionally biased region" description="Low complexity" evidence="1">
    <location>
        <begin position="456"/>
        <end position="493"/>
    </location>
</feature>
<keyword evidence="4" id="KW-1185">Reference proteome</keyword>
<accession>D8Q0B4</accession>
<feature type="compositionally biased region" description="Acidic residues" evidence="1">
    <location>
        <begin position="533"/>
        <end position="543"/>
    </location>
</feature>
<name>D8Q0B4_SCHCM</name>
<dbReference type="Proteomes" id="UP000007431">
    <property type="component" value="Unassembled WGS sequence"/>
</dbReference>
<feature type="compositionally biased region" description="Polar residues" evidence="1">
    <location>
        <begin position="414"/>
        <end position="424"/>
    </location>
</feature>
<protein>
    <recommendedName>
        <fullName evidence="2">Zn(2)-C6 fungal-type domain-containing protein</fullName>
    </recommendedName>
</protein>
<feature type="region of interest" description="Disordered" evidence="1">
    <location>
        <begin position="1"/>
        <end position="391"/>
    </location>
</feature>
<dbReference type="InterPro" id="IPR036864">
    <property type="entry name" value="Zn2-C6_fun-type_DNA-bd_sf"/>
</dbReference>
<feature type="compositionally biased region" description="Basic and acidic residues" evidence="1">
    <location>
        <begin position="377"/>
        <end position="391"/>
    </location>
</feature>
<feature type="compositionally biased region" description="Basic and acidic residues" evidence="1">
    <location>
        <begin position="49"/>
        <end position="62"/>
    </location>
</feature>
<dbReference type="GO" id="GO:0000981">
    <property type="term" value="F:DNA-binding transcription factor activity, RNA polymerase II-specific"/>
    <property type="evidence" value="ECO:0007669"/>
    <property type="project" value="InterPro"/>
</dbReference>
<feature type="compositionally biased region" description="Basic and acidic residues" evidence="1">
    <location>
        <begin position="186"/>
        <end position="197"/>
    </location>
</feature>
<feature type="compositionally biased region" description="Pro residues" evidence="1">
    <location>
        <begin position="494"/>
        <end position="516"/>
    </location>
</feature>
<dbReference type="InterPro" id="IPR001138">
    <property type="entry name" value="Zn2Cys6_DnaBD"/>
</dbReference>
<proteinExistence type="predicted"/>
<feature type="compositionally biased region" description="Low complexity" evidence="1">
    <location>
        <begin position="347"/>
        <end position="361"/>
    </location>
</feature>
<dbReference type="STRING" id="578458.D8Q0B4"/>
<sequence>MDRRRRDQRADDDDADRVHESSLPPTLQPLMFREPQPPPPRDSASRSTYEPRDDDEPHRDEAYPASAYPAPSSSSYPLRPADSWEAAAHAQAQREQEVSRRYLPARPVIDDAREHQVPAYALHSEPHPVAGPSSIPHGSSTQYYSTPPVPAPEDPAYRARPPPPPPPRAPTQDTFEFHYNAPGYDPYRERGLYRDEPPVPSSFRPADPMPPRRHQERVPPAPPMEYLRPYTGESGWERRDSRYESYAPSYPDPPPPMEEYGPSGTYAPHRESPWQPEPARYPMPPPPSEHQYRPLPPPSELPHYSPDPYAPYYLPPEQPHRYDEPRYEERRYEERNRPMEPSRHESYTPVPSSSQSVYPSRSRPDEEMEPPPQKRPRSTEPRKTQTRKTEIACDFCRGRKLRCDGAKPVCGNCLSRSNVCTYRSSPRRRGPGKMSKAEKARRKAEATAMERDIARSSSSSSSHTTATSAYAGSILPPSSYTYGYPPSSAYMPPHGGPPLPPGPPGPTPITGPPPMTPAARRSVRTPTRPSYAEEPEEDEETERPDEWRGR</sequence>